<dbReference type="GO" id="GO:0005524">
    <property type="term" value="F:ATP binding"/>
    <property type="evidence" value="ECO:0007669"/>
    <property type="project" value="UniProtKB-KW"/>
</dbReference>
<dbReference type="InterPro" id="IPR000629">
    <property type="entry name" value="RNA-helicase_DEAD-box_CS"/>
</dbReference>
<evidence type="ECO:0000256" key="1">
    <source>
        <dbReference type="ARBA" id="ARBA00022741"/>
    </source>
</evidence>
<evidence type="ECO:0000313" key="13">
    <source>
        <dbReference type="Proteomes" id="UP000535589"/>
    </source>
</evidence>
<dbReference type="GO" id="GO:0005829">
    <property type="term" value="C:cytosol"/>
    <property type="evidence" value="ECO:0007669"/>
    <property type="project" value="TreeGrafter"/>
</dbReference>
<feature type="compositionally biased region" description="Basic and acidic residues" evidence="8">
    <location>
        <begin position="385"/>
        <end position="398"/>
    </location>
</feature>
<keyword evidence="3 7" id="KW-0347">Helicase</keyword>
<keyword evidence="4 7" id="KW-0067">ATP-binding</keyword>
<proteinExistence type="inferred from homology"/>
<gene>
    <name evidence="12" type="ORF">HGP28_11060</name>
</gene>
<keyword evidence="2 7" id="KW-0378">Hydrolase</keyword>
<dbReference type="Gene3D" id="3.40.50.300">
    <property type="entry name" value="P-loop containing nucleotide triphosphate hydrolases"/>
    <property type="match status" value="2"/>
</dbReference>
<comment type="caution">
    <text evidence="12">The sequence shown here is derived from an EMBL/GenBank/DDBJ whole genome shotgun (WGS) entry which is preliminary data.</text>
</comment>
<dbReference type="GO" id="GO:0016787">
    <property type="term" value="F:hydrolase activity"/>
    <property type="evidence" value="ECO:0007669"/>
    <property type="project" value="UniProtKB-KW"/>
</dbReference>
<evidence type="ECO:0000256" key="5">
    <source>
        <dbReference type="ARBA" id="ARBA00038437"/>
    </source>
</evidence>
<dbReference type="InterPro" id="IPR044742">
    <property type="entry name" value="DEAD/DEAH_RhlB"/>
</dbReference>
<dbReference type="Pfam" id="PF00271">
    <property type="entry name" value="Helicase_C"/>
    <property type="match status" value="1"/>
</dbReference>
<name>A0A7X8YHK0_9VIBR</name>
<dbReference type="AlphaFoldDB" id="A0A7X8YHK0"/>
<dbReference type="CDD" id="cd00268">
    <property type="entry name" value="DEADc"/>
    <property type="match status" value="1"/>
</dbReference>
<keyword evidence="13" id="KW-1185">Reference proteome</keyword>
<comment type="similarity">
    <text evidence="5 7">Belongs to the DEAD box helicase family.</text>
</comment>
<dbReference type="PANTHER" id="PTHR47959:SF7">
    <property type="entry name" value="ATP-DEPENDENT RNA HELICASE DEAD BOX FAMILY"/>
    <property type="match status" value="1"/>
</dbReference>
<dbReference type="InterPro" id="IPR027417">
    <property type="entry name" value="P-loop_NTPase"/>
</dbReference>
<dbReference type="SMART" id="SM00487">
    <property type="entry name" value="DEXDc"/>
    <property type="match status" value="1"/>
</dbReference>
<feature type="domain" description="Helicase ATP-binding" evidence="9">
    <location>
        <begin position="32"/>
        <end position="207"/>
    </location>
</feature>
<dbReference type="Pfam" id="PF00270">
    <property type="entry name" value="DEAD"/>
    <property type="match status" value="1"/>
</dbReference>
<dbReference type="GO" id="GO:0003724">
    <property type="term" value="F:RNA helicase activity"/>
    <property type="evidence" value="ECO:0007669"/>
    <property type="project" value="InterPro"/>
</dbReference>
<dbReference type="InterPro" id="IPR001650">
    <property type="entry name" value="Helicase_C-like"/>
</dbReference>
<dbReference type="InterPro" id="IPR014001">
    <property type="entry name" value="Helicase_ATP-bd"/>
</dbReference>
<dbReference type="InterPro" id="IPR014014">
    <property type="entry name" value="RNA_helicase_DEAD_Q_motif"/>
</dbReference>
<dbReference type="EMBL" id="JABAIK010000009">
    <property type="protein sequence ID" value="NLS13432.1"/>
    <property type="molecule type" value="Genomic_DNA"/>
</dbReference>
<reference evidence="12 13" key="1">
    <citation type="submission" date="2020-04" db="EMBL/GenBank/DDBJ databases">
        <title>Vibrio sp. SM6, a novel species isolated from seawater.</title>
        <authorList>
            <person name="Wang X."/>
        </authorList>
    </citation>
    <scope>NUCLEOTIDE SEQUENCE [LARGE SCALE GENOMIC DNA]</scope>
    <source>
        <strain evidence="12 13">SM6</strain>
    </source>
</reference>
<evidence type="ECO:0000256" key="2">
    <source>
        <dbReference type="ARBA" id="ARBA00022801"/>
    </source>
</evidence>
<dbReference type="PANTHER" id="PTHR47959">
    <property type="entry name" value="ATP-DEPENDENT RNA HELICASE RHLE-RELATED"/>
    <property type="match status" value="1"/>
</dbReference>
<evidence type="ECO:0000256" key="6">
    <source>
        <dbReference type="PROSITE-ProRule" id="PRU00552"/>
    </source>
</evidence>
<dbReference type="GO" id="GO:0003676">
    <property type="term" value="F:nucleic acid binding"/>
    <property type="evidence" value="ECO:0007669"/>
    <property type="project" value="InterPro"/>
</dbReference>
<dbReference type="InterPro" id="IPR011545">
    <property type="entry name" value="DEAD/DEAH_box_helicase_dom"/>
</dbReference>
<dbReference type="PROSITE" id="PS51195">
    <property type="entry name" value="Q_MOTIF"/>
    <property type="match status" value="1"/>
</dbReference>
<evidence type="ECO:0000256" key="3">
    <source>
        <dbReference type="ARBA" id="ARBA00022806"/>
    </source>
</evidence>
<feature type="compositionally biased region" description="Basic residues" evidence="8">
    <location>
        <begin position="399"/>
        <end position="417"/>
    </location>
</feature>
<dbReference type="SUPFAM" id="SSF52540">
    <property type="entry name" value="P-loop containing nucleoside triphosphate hydrolases"/>
    <property type="match status" value="1"/>
</dbReference>
<dbReference type="SMART" id="SM00490">
    <property type="entry name" value="HELICc"/>
    <property type="match status" value="1"/>
</dbReference>
<feature type="domain" description="Helicase C-terminal" evidence="10">
    <location>
        <begin position="218"/>
        <end position="379"/>
    </location>
</feature>
<evidence type="ECO:0000259" key="11">
    <source>
        <dbReference type="PROSITE" id="PS51195"/>
    </source>
</evidence>
<evidence type="ECO:0000256" key="7">
    <source>
        <dbReference type="RuleBase" id="RU000492"/>
    </source>
</evidence>
<feature type="region of interest" description="Disordered" evidence="8">
    <location>
        <begin position="380"/>
        <end position="417"/>
    </location>
</feature>
<dbReference type="RefSeq" id="WP_168836516.1">
    <property type="nucleotide sequence ID" value="NZ_JABAIK010000009.1"/>
</dbReference>
<feature type="short sequence motif" description="Q motif" evidence="6">
    <location>
        <begin position="1"/>
        <end position="29"/>
    </location>
</feature>
<accession>A0A7X8YHK0</accession>
<organism evidence="12 13">
    <name type="scientific">Vibrio agarilyticus</name>
    <dbReference type="NCBI Taxonomy" id="2726741"/>
    <lineage>
        <taxon>Bacteria</taxon>
        <taxon>Pseudomonadati</taxon>
        <taxon>Pseudomonadota</taxon>
        <taxon>Gammaproteobacteria</taxon>
        <taxon>Vibrionales</taxon>
        <taxon>Vibrionaceae</taxon>
        <taxon>Vibrio</taxon>
    </lineage>
</organism>
<dbReference type="PROSITE" id="PS00039">
    <property type="entry name" value="DEAD_ATP_HELICASE"/>
    <property type="match status" value="1"/>
</dbReference>
<dbReference type="CDD" id="cd18787">
    <property type="entry name" value="SF2_C_DEAD"/>
    <property type="match status" value="1"/>
</dbReference>
<sequence length="417" mass="46442">MSFSQLGIEPALCTTIAQHNIITPTEIQQRAIPPILQGQDVLAAAQTGTGKTAAFGLPIIQHLLHESADAARDVPRALVLVPTRELAQQVYDNLSDYAAGTQIKLAVLYGGTSLKPQTQVLAAGVDIVIATPGRLLDHLFQRHTSLREIRWLVLDEADRMLDMGFMPDIQRILKRLPEQRQTLFFSATFESRIKSLAYRMLNEPLEIQVSTANKTADTVTQMVYPVDKRRKRELLSYLIGSRNWQQALVFVKTRETTDALVKELKLDGIKAAAISGDKSQGARQKALDDFKSGKVRALVATDVAARGIDIDELPVVINYELPFKAEDYVHRIGRTGRAGHDGLAVSLMSRDEEPLLKAVETLLDSRLPQEWLVGFEPSVYEPEANDSRGGRNSRSAEKRKLKAKLKIHQNRGKNSRR</sequence>
<protein>
    <submittedName>
        <fullName evidence="12">DEAD/DEAH box helicase</fullName>
    </submittedName>
</protein>
<evidence type="ECO:0000259" key="10">
    <source>
        <dbReference type="PROSITE" id="PS51194"/>
    </source>
</evidence>
<evidence type="ECO:0000256" key="4">
    <source>
        <dbReference type="ARBA" id="ARBA00022840"/>
    </source>
</evidence>
<feature type="domain" description="DEAD-box RNA helicase Q" evidence="11">
    <location>
        <begin position="1"/>
        <end position="29"/>
    </location>
</feature>
<evidence type="ECO:0000256" key="8">
    <source>
        <dbReference type="SAM" id="MobiDB-lite"/>
    </source>
</evidence>
<keyword evidence="1 7" id="KW-0547">Nucleotide-binding</keyword>
<evidence type="ECO:0000313" key="12">
    <source>
        <dbReference type="EMBL" id="NLS13432.1"/>
    </source>
</evidence>
<dbReference type="InterPro" id="IPR050079">
    <property type="entry name" value="DEAD_box_RNA_helicase"/>
</dbReference>
<dbReference type="PROSITE" id="PS51194">
    <property type="entry name" value="HELICASE_CTER"/>
    <property type="match status" value="1"/>
</dbReference>
<dbReference type="Proteomes" id="UP000535589">
    <property type="component" value="Unassembled WGS sequence"/>
</dbReference>
<evidence type="ECO:0000259" key="9">
    <source>
        <dbReference type="PROSITE" id="PS51192"/>
    </source>
</evidence>
<dbReference type="PROSITE" id="PS51192">
    <property type="entry name" value="HELICASE_ATP_BIND_1"/>
    <property type="match status" value="1"/>
</dbReference>
<dbReference type="FunFam" id="3.40.50.300:FF:000468">
    <property type="entry name" value="ATP-dependent RNA helicase RhlE"/>
    <property type="match status" value="1"/>
</dbReference>